<organism evidence="1 2">
    <name type="scientific">Mystacornis crossleyi</name>
    <dbReference type="NCBI Taxonomy" id="98133"/>
    <lineage>
        <taxon>Eukaryota</taxon>
        <taxon>Metazoa</taxon>
        <taxon>Chordata</taxon>
        <taxon>Craniata</taxon>
        <taxon>Vertebrata</taxon>
        <taxon>Euteleostomi</taxon>
        <taxon>Archelosauria</taxon>
        <taxon>Archosauria</taxon>
        <taxon>Dinosauria</taxon>
        <taxon>Saurischia</taxon>
        <taxon>Theropoda</taxon>
        <taxon>Coelurosauria</taxon>
        <taxon>Aves</taxon>
        <taxon>Neognathae</taxon>
        <taxon>Neoaves</taxon>
        <taxon>Telluraves</taxon>
        <taxon>Australaves</taxon>
        <taxon>Passeriformes</taxon>
        <taxon>Sylvioidea</taxon>
        <taxon>Timaliidae</taxon>
        <taxon>Mystacornis</taxon>
    </lineage>
</organism>
<dbReference type="InterPro" id="IPR042622">
    <property type="entry name" value="Znf106"/>
</dbReference>
<gene>
    <name evidence="1" type="primary">Znf106</name>
    <name evidence="1" type="ORF">MYSCRO_R11974</name>
</gene>
<dbReference type="EMBL" id="VYZQ01058292">
    <property type="protein sequence ID" value="NXS21378.1"/>
    <property type="molecule type" value="Genomic_DNA"/>
</dbReference>
<evidence type="ECO:0000313" key="2">
    <source>
        <dbReference type="Proteomes" id="UP000537747"/>
    </source>
</evidence>
<name>A0A7L2SJZ1_9PASS</name>
<dbReference type="PANTHER" id="PTHR14435:SF2">
    <property type="entry name" value="ZINC FINGER PROTEIN 106"/>
    <property type="match status" value="1"/>
</dbReference>
<evidence type="ECO:0000313" key="1">
    <source>
        <dbReference type="EMBL" id="NXS21378.1"/>
    </source>
</evidence>
<accession>A0A7L2SJZ1</accession>
<sequence length="137" mass="15978">MVTACLDKFVRVYELQSHDRLQVYGGHTDMIMCMTIHKSMVTPFFSLVLKRKKVKIVFPWLILVCCFSYQWHGCSLIFGVVDHLKQHLLTDHTNPNFQTLKCRWKNCDAFFTSRKGSKQDAVGHIERHAEDDSKIDS</sequence>
<feature type="non-terminal residue" evidence="1">
    <location>
        <position position="137"/>
    </location>
</feature>
<dbReference type="GO" id="GO:0005829">
    <property type="term" value="C:cytosol"/>
    <property type="evidence" value="ECO:0007669"/>
    <property type="project" value="TreeGrafter"/>
</dbReference>
<dbReference type="Gene3D" id="3.30.160.60">
    <property type="entry name" value="Classic Zinc Finger"/>
    <property type="match status" value="1"/>
</dbReference>
<reference evidence="1 2" key="1">
    <citation type="submission" date="2019-09" db="EMBL/GenBank/DDBJ databases">
        <title>Bird 10,000 Genomes (B10K) Project - Family phase.</title>
        <authorList>
            <person name="Zhang G."/>
        </authorList>
    </citation>
    <scope>NUCLEOTIDE SEQUENCE [LARGE SCALE GENOMIC DNA]</scope>
    <source>
        <strain evidence="1">B10K-DU-002-82</strain>
    </source>
</reference>
<dbReference type="Proteomes" id="UP000537747">
    <property type="component" value="Unassembled WGS sequence"/>
</dbReference>
<dbReference type="PANTHER" id="PTHR14435">
    <property type="entry name" value="ZINC FINGER PROTEIN 106"/>
    <property type="match status" value="1"/>
</dbReference>
<keyword evidence="2" id="KW-1185">Reference proteome</keyword>
<comment type="caution">
    <text evidence="1">The sequence shown here is derived from an EMBL/GenBank/DDBJ whole genome shotgun (WGS) entry which is preliminary data.</text>
</comment>
<feature type="non-terminal residue" evidence="1">
    <location>
        <position position="1"/>
    </location>
</feature>
<dbReference type="SUPFAM" id="SSF50978">
    <property type="entry name" value="WD40 repeat-like"/>
    <property type="match status" value="1"/>
</dbReference>
<dbReference type="GO" id="GO:0016020">
    <property type="term" value="C:membrane"/>
    <property type="evidence" value="ECO:0007669"/>
    <property type="project" value="TreeGrafter"/>
</dbReference>
<proteinExistence type="predicted"/>
<dbReference type="InterPro" id="IPR036322">
    <property type="entry name" value="WD40_repeat_dom_sf"/>
</dbReference>
<protein>
    <submittedName>
        <fullName evidence="1">ZN106 protein</fullName>
    </submittedName>
</protein>
<dbReference type="GO" id="GO:0003723">
    <property type="term" value="F:RNA binding"/>
    <property type="evidence" value="ECO:0007669"/>
    <property type="project" value="InterPro"/>
</dbReference>
<dbReference type="OrthoDB" id="10002522at2759"/>
<dbReference type="GO" id="GO:0017124">
    <property type="term" value="F:SH3 domain binding"/>
    <property type="evidence" value="ECO:0007669"/>
    <property type="project" value="TreeGrafter"/>
</dbReference>
<dbReference type="AlphaFoldDB" id="A0A7L2SJZ1"/>
<dbReference type="GO" id="GO:0008286">
    <property type="term" value="P:insulin receptor signaling pathway"/>
    <property type="evidence" value="ECO:0007669"/>
    <property type="project" value="TreeGrafter"/>
</dbReference>